<feature type="compositionally biased region" description="Basic and acidic residues" evidence="1">
    <location>
        <begin position="129"/>
        <end position="141"/>
    </location>
</feature>
<dbReference type="AlphaFoldDB" id="A0A5J4P2Q7"/>
<feature type="region of interest" description="Disordered" evidence="1">
    <location>
        <begin position="129"/>
        <end position="172"/>
    </location>
</feature>
<feature type="compositionally biased region" description="Low complexity" evidence="1">
    <location>
        <begin position="146"/>
        <end position="162"/>
    </location>
</feature>
<dbReference type="Proteomes" id="UP000324629">
    <property type="component" value="Unassembled WGS sequence"/>
</dbReference>
<accession>A0A5J4P2Q7</accession>
<evidence type="ECO:0000313" key="3">
    <source>
        <dbReference type="Proteomes" id="UP000324629"/>
    </source>
</evidence>
<gene>
    <name evidence="2" type="ORF">DEA37_0002857</name>
</gene>
<reference evidence="2 3" key="1">
    <citation type="journal article" date="2019" name="Gigascience">
        <title>Whole-genome sequence of the oriental lung fluke Paragonimus westermani.</title>
        <authorList>
            <person name="Oey H."/>
            <person name="Zakrzewski M."/>
            <person name="Narain K."/>
            <person name="Devi K.R."/>
            <person name="Agatsuma T."/>
            <person name="Nawaratna S."/>
            <person name="Gobert G.N."/>
            <person name="Jones M.K."/>
            <person name="Ragan M.A."/>
            <person name="McManus D.P."/>
            <person name="Krause L."/>
        </authorList>
    </citation>
    <scope>NUCLEOTIDE SEQUENCE [LARGE SCALE GENOMIC DNA]</scope>
    <source>
        <strain evidence="2 3">IND2009</strain>
    </source>
</reference>
<evidence type="ECO:0000256" key="1">
    <source>
        <dbReference type="SAM" id="MobiDB-lite"/>
    </source>
</evidence>
<sequence length="924" mass="103625">IKQTREISRLELQKLVNRLQSHQLVPKLPPMLISQISDADAVDQAHVIMATEEEVTAVLEHVQNAVAALTISELIEQSKIRRSPIESRKLTNVKTSLSFMRRGSTLMKDTISSAARKADLTGVENTLDRLQKESDGKDLRGVVRQSSSSDDSLSWDSTSASSPRSHRQSDRLRKLKEMQKKFTADANLLVAEVAQETLLVDEQEMKVLMFNTFLVENLRKLFGKLEEEHDGSTSGSSKSQAERLEEFRQKLDMFLRDSTNDLPIETHTKMSSAVNVLINELQANLATLTEYSLRVRGQSREDEEPEHGVMSTKTFVQLNATLQTMFTNRLKTMAKSLTFTGISVKSDIGELKQATKTKAEIIRNMVATLKSELLQDVDVPPVVSAIIKHRLSELGREARRRVKQEAKQLAEEYRKTTHQTFRVSLFNVHRTPSPQFSSSNFSSDDRGQGGREVPSLDDDDDDRKKVKTKVKLQGFHESHEQRLQVDGIQTKVIKLQQKPSYTSTHSQLLDPRDSEKKERALTVRKPRHNTSDMLDMVDIVEYIVDQLEQYTDYSSNGLGLIRQTFHMMSQSDQLASKLEQVGFMRKRYIEITEGHLSSRANLLAQLQKVRETKPPYHSGRTKSLFADDPEGVKMEIFMNSLRNSLKLQTTDPSTLGARINILEQSIKNITENLELYSFPKLAMDSAVATGSQDTAVDAYLKKQQWCVPEGWAVSLPGSDPAAHRINKLDSSQVTPSSKPMSKDSILGIGIEGISIGVGKSSDFPWITKGSEPVLTSKLSSFVEVGSNREESTEVSGVIQEQDGHMSIKTHPERTDTGPASGSSIAQTLPPHIGSITLQVPRNSRIVSRPSWIPCRDWSRLVGPIAQPVVIYKTKGKLEAQFRRAVDLHMFPSTLQAKHDLGDIFKRATILSKDRLRLPPVGPYT</sequence>
<organism evidence="2 3">
    <name type="scientific">Paragonimus westermani</name>
    <dbReference type="NCBI Taxonomy" id="34504"/>
    <lineage>
        <taxon>Eukaryota</taxon>
        <taxon>Metazoa</taxon>
        <taxon>Spiralia</taxon>
        <taxon>Lophotrochozoa</taxon>
        <taxon>Platyhelminthes</taxon>
        <taxon>Trematoda</taxon>
        <taxon>Digenea</taxon>
        <taxon>Plagiorchiida</taxon>
        <taxon>Troglotremata</taxon>
        <taxon>Troglotrematidae</taxon>
        <taxon>Paragonimus</taxon>
    </lineage>
</organism>
<protein>
    <submittedName>
        <fullName evidence="2">Uncharacterized protein</fullName>
    </submittedName>
</protein>
<name>A0A5J4P2Q7_9TREM</name>
<feature type="region of interest" description="Disordered" evidence="1">
    <location>
        <begin position="498"/>
        <end position="519"/>
    </location>
</feature>
<feature type="non-terminal residue" evidence="2">
    <location>
        <position position="1"/>
    </location>
</feature>
<dbReference type="EMBL" id="QNGE01000058">
    <property type="protein sequence ID" value="KAA3682174.1"/>
    <property type="molecule type" value="Genomic_DNA"/>
</dbReference>
<feature type="compositionally biased region" description="Polar residues" evidence="1">
    <location>
        <begin position="498"/>
        <end position="507"/>
    </location>
</feature>
<feature type="region of interest" description="Disordered" evidence="1">
    <location>
        <begin position="432"/>
        <end position="465"/>
    </location>
</feature>
<keyword evidence="3" id="KW-1185">Reference proteome</keyword>
<comment type="caution">
    <text evidence="2">The sequence shown here is derived from an EMBL/GenBank/DDBJ whole genome shotgun (WGS) entry which is preliminary data.</text>
</comment>
<feature type="compositionally biased region" description="Low complexity" evidence="1">
    <location>
        <begin position="432"/>
        <end position="442"/>
    </location>
</feature>
<feature type="compositionally biased region" description="Basic and acidic residues" evidence="1">
    <location>
        <begin position="510"/>
        <end position="519"/>
    </location>
</feature>
<evidence type="ECO:0000313" key="2">
    <source>
        <dbReference type="EMBL" id="KAA3682174.1"/>
    </source>
</evidence>
<proteinExistence type="predicted"/>